<evidence type="ECO:0000256" key="1">
    <source>
        <dbReference type="SAM" id="SignalP"/>
    </source>
</evidence>
<gene>
    <name evidence="2" type="ORF">PQJ61_03330</name>
</gene>
<feature type="chain" id="PRO_5042596705" description="Outer membrane protein beta-barrel domain-containing protein" evidence="1">
    <location>
        <begin position="22"/>
        <end position="259"/>
    </location>
</feature>
<accession>A0AAJ1IE54</accession>
<sequence length="259" mass="28202">MKKTVTAALLFLFLSASAAFALDLTIAGPPDTVLKLVGGGELFIDASGELVISGLEPGDSISFTAISPGRYPGDYSVEMGTLSKTYRIEPSPTGVIAGELKFTDSGFCPAFGVEMYFKPENAYLSFDIYQSYISLTQMFSGSYDVSSRYFMPMLGVGFYAIPYDSILRLNFGFSAGMGFGNNLPNPLFVSEFSAGLEVKFLDHYIIFGEINPRLHSALSGGWDAYSDIYGDSRSGNMYSIGSWSIYGFPCTNFGVKYKY</sequence>
<evidence type="ECO:0008006" key="4">
    <source>
        <dbReference type="Google" id="ProtNLM"/>
    </source>
</evidence>
<organism evidence="2 3">
    <name type="scientific">Candidatus Thalassospirochaeta sargassi</name>
    <dbReference type="NCBI Taxonomy" id="3119039"/>
    <lineage>
        <taxon>Bacteria</taxon>
        <taxon>Pseudomonadati</taxon>
        <taxon>Spirochaetota</taxon>
        <taxon>Spirochaetia</taxon>
        <taxon>Spirochaetales</taxon>
        <taxon>Spirochaetaceae</taxon>
        <taxon>Candidatus Thalassospirochaeta</taxon>
    </lineage>
</organism>
<reference evidence="2 3" key="1">
    <citation type="submission" date="2022-12" db="EMBL/GenBank/DDBJ databases">
        <title>Metagenome assembled genome from gulf of manar.</title>
        <authorList>
            <person name="Kohli P."/>
            <person name="Pk S."/>
            <person name="Venkata Ramana C."/>
            <person name="Sasikala C."/>
        </authorList>
    </citation>
    <scope>NUCLEOTIDE SEQUENCE [LARGE SCALE GENOMIC DNA]</scope>
    <source>
        <strain evidence="2">JB008</strain>
    </source>
</reference>
<proteinExistence type="predicted"/>
<dbReference type="EMBL" id="JAQQAL010000009">
    <property type="protein sequence ID" value="MDC7225780.1"/>
    <property type="molecule type" value="Genomic_DNA"/>
</dbReference>
<evidence type="ECO:0000313" key="2">
    <source>
        <dbReference type="EMBL" id="MDC7225780.1"/>
    </source>
</evidence>
<evidence type="ECO:0000313" key="3">
    <source>
        <dbReference type="Proteomes" id="UP001221217"/>
    </source>
</evidence>
<feature type="signal peptide" evidence="1">
    <location>
        <begin position="1"/>
        <end position="21"/>
    </location>
</feature>
<keyword evidence="1" id="KW-0732">Signal</keyword>
<dbReference type="Proteomes" id="UP001221217">
    <property type="component" value="Unassembled WGS sequence"/>
</dbReference>
<comment type="caution">
    <text evidence="2">The sequence shown here is derived from an EMBL/GenBank/DDBJ whole genome shotgun (WGS) entry which is preliminary data.</text>
</comment>
<protein>
    <recommendedName>
        <fullName evidence="4">Outer membrane protein beta-barrel domain-containing protein</fullName>
    </recommendedName>
</protein>
<name>A0AAJ1IE54_9SPIO</name>
<dbReference type="AlphaFoldDB" id="A0AAJ1IE54"/>